<evidence type="ECO:0000313" key="2">
    <source>
        <dbReference type="EMBL" id="KAF7558270.1"/>
    </source>
</evidence>
<sequence length="638" mass="71964">MSTRRSARLQKLDNPEPVEVLQPPATAELVKNKKRKAPADQTGETTRGKKRATKSAADNENETPVEPLASPANGTLSSLPPEILNMILNNIKDPSSMGKLGRTCKGYHAFMMPRLHKRLSVAAMFHAHIAKLIRALEPHLTISQKKQLRREGKYKGQQERYSSKLDPFAKPVCANYVRQIVVGVVDPGRKHEGIVHRYIDEAFRNMDNLEIIETRVLTRSMGERIASQKNLQALSLFTKDADTGAMEPLGRIKNLKHLNLEAFGYNRFEVKHDKSIQSILLNSRSTLQSLAVKTSSFMSNFLQDWEKRKSEDHATTNQPHDLTALKSLTLKGQSFDEDFIKSLRQAIDFIGLRELTLRHLSEGKHLLFNYLISLTTSSESPATEISLRSLQLDMADDRYGRTPEQLQVDFETKCRFIASFNTLTTLILDDYNQYSTQIAVNPGLSNTLLQAILKHEHLRTLKISYIGIISNRKIPYLSAETVATIVDNLPDLQEFEFAPEEEEIDEIGKALSRGDNLTSLTCYPHESWAGYPRPDDPGFTILSGILQGFLSRGGGSGRGKFVWEDHFKLKRVSVHYRAWDVASKFGKPQKGMKKAQSMKSDGDGKRQVLHRDITGTFHQRIHVGYDPAYAWVEKVAGD</sequence>
<organism evidence="2 3">
    <name type="scientific">Cylindrodendrum hubeiense</name>
    <dbReference type="NCBI Taxonomy" id="595255"/>
    <lineage>
        <taxon>Eukaryota</taxon>
        <taxon>Fungi</taxon>
        <taxon>Dikarya</taxon>
        <taxon>Ascomycota</taxon>
        <taxon>Pezizomycotina</taxon>
        <taxon>Sordariomycetes</taxon>
        <taxon>Hypocreomycetidae</taxon>
        <taxon>Hypocreales</taxon>
        <taxon>Nectriaceae</taxon>
        <taxon>Cylindrodendrum</taxon>
    </lineage>
</organism>
<dbReference type="Proteomes" id="UP000722485">
    <property type="component" value="Unassembled WGS sequence"/>
</dbReference>
<evidence type="ECO:0008006" key="4">
    <source>
        <dbReference type="Google" id="ProtNLM"/>
    </source>
</evidence>
<evidence type="ECO:0000256" key="1">
    <source>
        <dbReference type="SAM" id="MobiDB-lite"/>
    </source>
</evidence>
<reference evidence="2" key="1">
    <citation type="submission" date="2020-03" db="EMBL/GenBank/DDBJ databases">
        <title>Draft Genome Sequence of Cylindrodendrum hubeiense.</title>
        <authorList>
            <person name="Buettner E."/>
            <person name="Kellner H."/>
        </authorList>
    </citation>
    <scope>NUCLEOTIDE SEQUENCE</scope>
    <source>
        <strain evidence="2">IHI 201604</strain>
    </source>
</reference>
<gene>
    <name evidence="2" type="ORF">G7Z17_g49</name>
</gene>
<dbReference type="CDD" id="cd09917">
    <property type="entry name" value="F-box_SF"/>
    <property type="match status" value="1"/>
</dbReference>
<dbReference type="OrthoDB" id="5311681at2759"/>
<dbReference type="AlphaFoldDB" id="A0A9P5LDQ2"/>
<comment type="caution">
    <text evidence="2">The sequence shown here is derived from an EMBL/GenBank/DDBJ whole genome shotgun (WGS) entry which is preliminary data.</text>
</comment>
<protein>
    <recommendedName>
        <fullName evidence="4">F-box domain-containing protein</fullName>
    </recommendedName>
</protein>
<accession>A0A9P5LDQ2</accession>
<dbReference type="Gene3D" id="3.80.10.10">
    <property type="entry name" value="Ribonuclease Inhibitor"/>
    <property type="match status" value="1"/>
</dbReference>
<keyword evidence="3" id="KW-1185">Reference proteome</keyword>
<feature type="region of interest" description="Disordered" evidence="1">
    <location>
        <begin position="1"/>
        <end position="76"/>
    </location>
</feature>
<dbReference type="SUPFAM" id="SSF52047">
    <property type="entry name" value="RNI-like"/>
    <property type="match status" value="1"/>
</dbReference>
<dbReference type="EMBL" id="JAANBB010000001">
    <property type="protein sequence ID" value="KAF7558270.1"/>
    <property type="molecule type" value="Genomic_DNA"/>
</dbReference>
<name>A0A9P5LDQ2_9HYPO</name>
<proteinExistence type="predicted"/>
<dbReference type="InterPro" id="IPR032675">
    <property type="entry name" value="LRR_dom_sf"/>
</dbReference>
<evidence type="ECO:0000313" key="3">
    <source>
        <dbReference type="Proteomes" id="UP000722485"/>
    </source>
</evidence>